<comment type="caution">
    <text evidence="1">The sequence shown here is derived from an EMBL/GenBank/DDBJ whole genome shotgun (WGS) entry which is preliminary data.</text>
</comment>
<accession>A0ABV3X592</accession>
<gene>
    <name evidence="1" type="ORF">QCO44_06805</name>
</gene>
<proteinExistence type="predicted"/>
<keyword evidence="2" id="KW-1185">Reference proteome</keyword>
<protein>
    <submittedName>
        <fullName evidence="1">RNA polymerase subunit sigma-70</fullName>
    </submittedName>
</protein>
<dbReference type="Gene3D" id="1.10.10.60">
    <property type="entry name" value="Homeodomain-like"/>
    <property type="match status" value="1"/>
</dbReference>
<reference evidence="1 2" key="1">
    <citation type="submission" date="2023-04" db="EMBL/GenBank/DDBJ databases">
        <title>Genome Sequence of Selenomonas sputigena ATCC 33150.</title>
        <authorList>
            <person name="Miller D.P."/>
            <person name="Anvari S."/>
            <person name="Polson S.W."/>
            <person name="Macdonald M."/>
            <person name="Mcdowell J.V."/>
        </authorList>
    </citation>
    <scope>NUCLEOTIDE SEQUENCE [LARGE SCALE GENOMIC DNA]</scope>
    <source>
        <strain evidence="1 2">ATCC 33150</strain>
    </source>
</reference>
<evidence type="ECO:0000313" key="1">
    <source>
        <dbReference type="EMBL" id="MEX5285346.1"/>
    </source>
</evidence>
<sequence length="142" mass="16261">MTEEQKKQIKDLRGKGEGYKKIAQELGLSENTVKSFCRRMNAAKPEAVKPQAADVGLSCECCGKPMEQIPGRKKRRFCSDACRQKWWNSHLHLVQRKAVYPLVCRHCGRDFEVYGNSRRKYCSHACYIAERFGGCKSAGTRR</sequence>
<dbReference type="Proteomes" id="UP001559623">
    <property type="component" value="Unassembled WGS sequence"/>
</dbReference>
<name>A0ABV3X592_9FIRM</name>
<dbReference type="EMBL" id="JARVLH010000003">
    <property type="protein sequence ID" value="MEX5285346.1"/>
    <property type="molecule type" value="Genomic_DNA"/>
</dbReference>
<evidence type="ECO:0000313" key="2">
    <source>
        <dbReference type="Proteomes" id="UP001559623"/>
    </source>
</evidence>
<dbReference type="RefSeq" id="WP_368847072.1">
    <property type="nucleotide sequence ID" value="NZ_CP194411.1"/>
</dbReference>
<organism evidence="1 2">
    <name type="scientific">Selenomonas sputigena</name>
    <dbReference type="NCBI Taxonomy" id="69823"/>
    <lineage>
        <taxon>Bacteria</taxon>
        <taxon>Bacillati</taxon>
        <taxon>Bacillota</taxon>
        <taxon>Negativicutes</taxon>
        <taxon>Selenomonadales</taxon>
        <taxon>Selenomonadaceae</taxon>
        <taxon>Selenomonas</taxon>
    </lineage>
</organism>